<evidence type="ECO:0000256" key="1">
    <source>
        <dbReference type="SAM" id="Coils"/>
    </source>
</evidence>
<feature type="region of interest" description="Disordered" evidence="2">
    <location>
        <begin position="110"/>
        <end position="134"/>
    </location>
</feature>
<dbReference type="AlphaFoldDB" id="A0A521G358"/>
<dbReference type="SUPFAM" id="SSF48452">
    <property type="entry name" value="TPR-like"/>
    <property type="match status" value="1"/>
</dbReference>
<protein>
    <recommendedName>
        <fullName evidence="5">Tetratricopeptide repeat-containing protein</fullName>
    </recommendedName>
</protein>
<keyword evidence="4" id="KW-1185">Reference proteome</keyword>
<comment type="caution">
    <text evidence="3">The sequence shown here is derived from an EMBL/GenBank/DDBJ whole genome shotgun (WGS) entry which is preliminary data.</text>
</comment>
<evidence type="ECO:0000313" key="3">
    <source>
        <dbReference type="EMBL" id="TAA75455.1"/>
    </source>
</evidence>
<organism evidence="3 4">
    <name type="scientific">Candidatus Electronema aureum</name>
    <dbReference type="NCBI Taxonomy" id="2005002"/>
    <lineage>
        <taxon>Bacteria</taxon>
        <taxon>Pseudomonadati</taxon>
        <taxon>Thermodesulfobacteriota</taxon>
        <taxon>Desulfobulbia</taxon>
        <taxon>Desulfobulbales</taxon>
        <taxon>Desulfobulbaceae</taxon>
        <taxon>Candidatus Electronema</taxon>
    </lineage>
</organism>
<accession>A0A521G358</accession>
<dbReference type="EMBL" id="NQJD01000006">
    <property type="protein sequence ID" value="TAA75455.1"/>
    <property type="molecule type" value="Genomic_DNA"/>
</dbReference>
<name>A0A521G358_9BACT</name>
<reference evidence="3" key="1">
    <citation type="submission" date="2017-07" db="EMBL/GenBank/DDBJ databases">
        <title>The cable genome - Insights into the physiology and evolution of filamentous bacteria capable of sulfide oxidation via long distance electron transfer.</title>
        <authorList>
            <person name="Thorup C."/>
            <person name="Bjerg J.T."/>
            <person name="Schreiber L."/>
            <person name="Nielsen L.P."/>
            <person name="Kjeldsen K.U."/>
            <person name="Boesen T."/>
            <person name="Boggild A."/>
            <person name="Meysman F."/>
            <person name="Geelhoed J."/>
            <person name="Schramm A."/>
        </authorList>
    </citation>
    <scope>NUCLEOTIDE SEQUENCE [LARGE SCALE GENOMIC DNA]</scope>
    <source>
        <strain evidence="3">GS</strain>
    </source>
</reference>
<feature type="coiled-coil region" evidence="1">
    <location>
        <begin position="194"/>
        <end position="221"/>
    </location>
</feature>
<dbReference type="InterPro" id="IPR011990">
    <property type="entry name" value="TPR-like_helical_dom_sf"/>
</dbReference>
<keyword evidence="1" id="KW-0175">Coiled coil</keyword>
<dbReference type="Proteomes" id="UP000316238">
    <property type="component" value="Unassembled WGS sequence"/>
</dbReference>
<evidence type="ECO:0000256" key="2">
    <source>
        <dbReference type="SAM" id="MobiDB-lite"/>
    </source>
</evidence>
<dbReference type="Gene3D" id="1.25.40.10">
    <property type="entry name" value="Tetratricopeptide repeat domain"/>
    <property type="match status" value="1"/>
</dbReference>
<proteinExistence type="predicted"/>
<feature type="compositionally biased region" description="Basic and acidic residues" evidence="2">
    <location>
        <begin position="115"/>
        <end position="134"/>
    </location>
</feature>
<evidence type="ECO:0008006" key="5">
    <source>
        <dbReference type="Google" id="ProtNLM"/>
    </source>
</evidence>
<sequence length="475" mass="55510">MNQDKYKKIASKYHVEDIPAALIPGSRLSNILDRLESGLQISNSNHEFLRRKGVSSLSRYATYLETFIKEAGRERAERYRAAGVDCQEQETERRLKEEALQAKLKQEQEQVTAAAEKERQEEAKRQRREKERAKKIVVQNTQRQLSETAEDRIARKYGISLSMLKANFPHLVEDDLKLEEEARKVRRQAEEERRIFQIKLIEEANKEKERAEAERLALENDPVNIARKAQDKLMEKYGIYCWRTTVTVHFDKLIDMLQRLDSGYRLLEVDIAWLSTTGYYSKPLKRRYHKNEAAFYAEEFKKKKDYWLAVNASSHYRKCEEADTSDALLNTINISAIKDAKLKSALCTTHGGVKRDLRKFDAALSLGEQAHLLTPKDFRPCTLLGAVNMEIGNYDLGRSWYDKAIERGYSEEAMDDELRSIFMRAEKINQDEMREYLLKTDPIRYSWAEKKQLINKKTRAAARITIFSKKDEKRC</sequence>
<gene>
    <name evidence="3" type="ORF">CDV28_10610</name>
</gene>
<evidence type="ECO:0000313" key="4">
    <source>
        <dbReference type="Proteomes" id="UP000316238"/>
    </source>
</evidence>